<dbReference type="AlphaFoldDB" id="A0A6J0B2I8"/>
<dbReference type="PROSITE" id="PS50158">
    <property type="entry name" value="ZF_CCHC"/>
    <property type="match status" value="1"/>
</dbReference>
<protein>
    <submittedName>
        <fullName evidence="5">Uncharacterized protein LOC107216551</fullName>
    </submittedName>
</protein>
<dbReference type="GO" id="GO:0008270">
    <property type="term" value="F:zinc ion binding"/>
    <property type="evidence" value="ECO:0007669"/>
    <property type="project" value="UniProtKB-KW"/>
</dbReference>
<organism evidence="5">
    <name type="scientific">Neodiprion lecontei</name>
    <name type="common">Redheaded pine sawfly</name>
    <dbReference type="NCBI Taxonomy" id="441921"/>
    <lineage>
        <taxon>Eukaryota</taxon>
        <taxon>Metazoa</taxon>
        <taxon>Ecdysozoa</taxon>
        <taxon>Arthropoda</taxon>
        <taxon>Hexapoda</taxon>
        <taxon>Insecta</taxon>
        <taxon>Pterygota</taxon>
        <taxon>Neoptera</taxon>
        <taxon>Endopterygota</taxon>
        <taxon>Hymenoptera</taxon>
        <taxon>Tenthredinoidea</taxon>
        <taxon>Diprionidae</taxon>
        <taxon>Diprioninae</taxon>
        <taxon>Neodiprion</taxon>
    </lineage>
</organism>
<feature type="compositionally biased region" description="Low complexity" evidence="2">
    <location>
        <begin position="294"/>
        <end position="322"/>
    </location>
</feature>
<dbReference type="RefSeq" id="XP_015509264.1">
    <property type="nucleotide sequence ID" value="XM_015653778.2"/>
</dbReference>
<feature type="compositionally biased region" description="Basic residues" evidence="2">
    <location>
        <begin position="711"/>
        <end position="727"/>
    </location>
</feature>
<keyword evidence="1" id="KW-0862">Zinc</keyword>
<dbReference type="PANTHER" id="PTHR16195:SF16">
    <property type="entry name" value="ZINC FINGER CCHC DOMAIN-CONTAINING PROTEIN 14"/>
    <property type="match status" value="1"/>
</dbReference>
<dbReference type="Proteomes" id="UP000829291">
    <property type="component" value="Chromosome 2"/>
</dbReference>
<keyword evidence="4" id="KW-1185">Reference proteome</keyword>
<feature type="compositionally biased region" description="Low complexity" evidence="2">
    <location>
        <begin position="422"/>
        <end position="435"/>
    </location>
</feature>
<gene>
    <name evidence="5" type="primary">LOC107216551</name>
</gene>
<dbReference type="GO" id="GO:0003676">
    <property type="term" value="F:nucleic acid binding"/>
    <property type="evidence" value="ECO:0007669"/>
    <property type="project" value="InterPro"/>
</dbReference>
<reference evidence="5" key="1">
    <citation type="submission" date="2025-08" db="UniProtKB">
        <authorList>
            <consortium name="RefSeq"/>
        </authorList>
    </citation>
    <scope>IDENTIFICATION</scope>
    <source>
        <tissue evidence="5">Thorax and Abdomen</tissue>
    </source>
</reference>
<dbReference type="OrthoDB" id="6361509at2759"/>
<evidence type="ECO:0000256" key="2">
    <source>
        <dbReference type="SAM" id="MobiDB-lite"/>
    </source>
</evidence>
<dbReference type="Pfam" id="PF25479">
    <property type="entry name" value="Vts1"/>
    <property type="match status" value="1"/>
</dbReference>
<dbReference type="Pfam" id="PF26034">
    <property type="entry name" value="PHAT_SMAUG"/>
    <property type="match status" value="1"/>
</dbReference>
<dbReference type="PANTHER" id="PTHR16195">
    <property type="entry name" value="ZINC FINGER CCHC DOMAIN CONTAINING PROTEIN"/>
    <property type="match status" value="1"/>
</dbReference>
<evidence type="ECO:0000259" key="3">
    <source>
        <dbReference type="PROSITE" id="PS50158"/>
    </source>
</evidence>
<sequence length="890" mass="96836">MVCKENVVSWFGNLSSYKRIDVMCTLLNMCLPFEVRYLGTCVEDLGKRDYNDLRDTEHKANNASDLAELTSLGVTDKRTRRKLSLYMALLHSCNYACAVILYNNLSNVDFQEIVNLLNGATFIQDDQTLDELLLLYTMALNHPAFTYEQKSVFGNIYAKLQEEEVRLNPPKAAINLSFRSAQGSAPCVTSNEKVMDNELLTNCLVPPPPMQPFHGDMSARSNALLTGLPPGLTMPPPGPCFPAPEQMSIASNAAAQYLQLGFPSMNHMPPWAGQVMLSNPMMYHQAGDTLAYSSSPLVSHQSSPSQSRSPSRSNSPMNNRSRNPPPRTSSTQITHCAASAVTTSASTGSSQTSTSTSLPSLQPLSSTVTVSCSKSQSSLPLPQWSVPPPTAVSATSSLGNSRHGNTEGLSTAQTSVTTSKQTSASSARIRSTASADSLRETLGKEMPSFKNSLQNFSIDEIRRMGDDELRDLGLPSNAVGQLRSIVKGQTSNGLNLLPSDKKFESLTNTITHPLLDHVENEMIRTSETGTGTKCIPLHQQQQQILHHHHHNLASSSVKRYPTISPMDPSPMQIYPPPPPVYAAQNTPCYACLTMPVNGMQNRYPRYNAQQVCCLAHLEGLRTDPESSRHFSHSSSSESTGSRSPPETPPAVPWAVGGVGESSVPNNPSLDHTNPGLTSSHPTSTTPVLSNHHQAALQQGINLPQVSEKQQRNSRKNPGHYVRHKNQHHMMNGGPPSIPHCLPFPPQASHSQITYLQHGGHFPSLRPAAGIYSNHISQPAYARPTYPMYQPNGEVVYHYQANHLGHHPGSGGTPPPVAQPLSQTSYLPPTPVVTYSTVVPPPKVSCYNCGSSTHHAADCKDQTMEDLTKGAQYRLDYTILKQPAECPSSDK</sequence>
<feature type="domain" description="CCHC-type" evidence="3">
    <location>
        <begin position="845"/>
        <end position="860"/>
    </location>
</feature>
<dbReference type="FunCoup" id="A0A6J0B2I8">
    <property type="interactions" value="8"/>
</dbReference>
<feature type="region of interest" description="Disordered" evidence="2">
    <location>
        <begin position="376"/>
        <end position="435"/>
    </location>
</feature>
<feature type="region of interest" description="Disordered" evidence="2">
    <location>
        <begin position="623"/>
        <end position="733"/>
    </location>
</feature>
<dbReference type="KEGG" id="nlo:107216551"/>
<accession>A0A6J0B2I8</accession>
<feature type="region of interest" description="Disordered" evidence="2">
    <location>
        <begin position="294"/>
        <end position="363"/>
    </location>
</feature>
<dbReference type="InParanoid" id="A0A6J0B2I8"/>
<feature type="compositionally biased region" description="Low complexity" evidence="2">
    <location>
        <begin position="632"/>
        <end position="644"/>
    </location>
</feature>
<dbReference type="InterPro" id="IPR058599">
    <property type="entry name" value="PHAT_Smg/ZCCHC2-like"/>
</dbReference>
<dbReference type="InterPro" id="IPR042344">
    <property type="entry name" value="ZCCHC14"/>
</dbReference>
<evidence type="ECO:0000313" key="5">
    <source>
        <dbReference type="RefSeq" id="XP_015509264.1"/>
    </source>
</evidence>
<feature type="compositionally biased region" description="Polar residues" evidence="2">
    <location>
        <begin position="662"/>
        <end position="707"/>
    </location>
</feature>
<dbReference type="InterPro" id="IPR001878">
    <property type="entry name" value="Znf_CCHC"/>
</dbReference>
<dbReference type="GeneID" id="107216551"/>
<evidence type="ECO:0000256" key="1">
    <source>
        <dbReference type="PROSITE-ProRule" id="PRU00047"/>
    </source>
</evidence>
<keyword evidence="1" id="KW-0863">Zinc-finger</keyword>
<evidence type="ECO:0000313" key="4">
    <source>
        <dbReference type="Proteomes" id="UP000829291"/>
    </source>
</evidence>
<proteinExistence type="predicted"/>
<feature type="compositionally biased region" description="Low complexity" evidence="2">
    <location>
        <begin position="337"/>
        <end position="363"/>
    </location>
</feature>
<name>A0A6J0B2I8_NEOLC</name>
<keyword evidence="1" id="KW-0479">Metal-binding</keyword>
<dbReference type="InterPro" id="IPR057327">
    <property type="entry name" value="Vts1_dom"/>
</dbReference>
<feature type="compositionally biased region" description="Polar residues" evidence="2">
    <location>
        <begin position="392"/>
        <end position="421"/>
    </location>
</feature>